<proteinExistence type="predicted"/>
<dbReference type="EMBL" id="MN740613">
    <property type="protein sequence ID" value="QHU35856.1"/>
    <property type="molecule type" value="Genomic_DNA"/>
</dbReference>
<protein>
    <submittedName>
        <fullName evidence="1">Uncharacterized protein</fullName>
    </submittedName>
</protein>
<name>A0A6C0LYD0_9ZZZZ</name>
<accession>A0A6C0LYD0</accession>
<dbReference type="AlphaFoldDB" id="A0A6C0LYD0"/>
<evidence type="ECO:0000313" key="1">
    <source>
        <dbReference type="EMBL" id="QHU35856.1"/>
    </source>
</evidence>
<sequence>MSTDKIKSITKIIPITNINMDKLKKAMKSNKTFEMFMMICYQQNICIFFEENGEWILKSNSKLINDCKKRRQLLYKESIKSLQNLMKGDIDSIEEGMIIDKTMIELKKGIKNLDIVVSLLEDVYNDLCLSKMTEEEKPKKNVLLIEHFSNSL</sequence>
<reference evidence="1" key="1">
    <citation type="journal article" date="2020" name="Nature">
        <title>Giant virus diversity and host interactions through global metagenomics.</title>
        <authorList>
            <person name="Schulz F."/>
            <person name="Roux S."/>
            <person name="Paez-Espino D."/>
            <person name="Jungbluth S."/>
            <person name="Walsh D.A."/>
            <person name="Denef V.J."/>
            <person name="McMahon K.D."/>
            <person name="Konstantinidis K.T."/>
            <person name="Eloe-Fadrosh E.A."/>
            <person name="Kyrpides N.C."/>
            <person name="Woyke T."/>
        </authorList>
    </citation>
    <scope>NUCLEOTIDE SEQUENCE</scope>
    <source>
        <strain evidence="1">GVMAG-S-1035085-51</strain>
    </source>
</reference>
<organism evidence="1">
    <name type="scientific">viral metagenome</name>
    <dbReference type="NCBI Taxonomy" id="1070528"/>
    <lineage>
        <taxon>unclassified sequences</taxon>
        <taxon>metagenomes</taxon>
        <taxon>organismal metagenomes</taxon>
    </lineage>
</organism>